<dbReference type="Proteomes" id="UP000050564">
    <property type="component" value="Unassembled WGS sequence"/>
</dbReference>
<protein>
    <submittedName>
        <fullName evidence="2">Lantibiotic dehydratase domain protein</fullName>
    </submittedName>
</protein>
<accession>A0A0P9M757</accession>
<evidence type="ECO:0000259" key="1">
    <source>
        <dbReference type="Pfam" id="PF04738"/>
    </source>
</evidence>
<dbReference type="Pfam" id="PF04738">
    <property type="entry name" value="Lant_dehydr_N"/>
    <property type="match status" value="1"/>
</dbReference>
<dbReference type="AlphaFoldDB" id="A0A0P9M757"/>
<feature type="domain" description="Lantibiotic dehydratase N-terminal" evidence="1">
    <location>
        <begin position="127"/>
        <end position="573"/>
    </location>
</feature>
<reference evidence="2 3" key="1">
    <citation type="submission" date="2015-09" db="EMBL/GenBank/DDBJ databases">
        <title>Genome announcement of multiple Pseudomonas syringae strains.</title>
        <authorList>
            <person name="Thakur S."/>
            <person name="Wang P.W."/>
            <person name="Gong Y."/>
            <person name="Weir B.S."/>
            <person name="Guttman D.S."/>
        </authorList>
    </citation>
    <scope>NUCLEOTIDE SEQUENCE [LARGE SCALE GENOMIC DNA]</scope>
    <source>
        <strain evidence="2 3">ICMP2823</strain>
    </source>
</reference>
<dbReference type="EMBL" id="LJPX01000656">
    <property type="protein sequence ID" value="KPW63452.1"/>
    <property type="molecule type" value="Genomic_DNA"/>
</dbReference>
<organism evidence="2 3">
    <name type="scientific">Pseudomonas cannabina</name>
    <dbReference type="NCBI Taxonomy" id="86840"/>
    <lineage>
        <taxon>Bacteria</taxon>
        <taxon>Pseudomonadati</taxon>
        <taxon>Pseudomonadota</taxon>
        <taxon>Gammaproteobacteria</taxon>
        <taxon>Pseudomonadales</taxon>
        <taxon>Pseudomonadaceae</taxon>
        <taxon>Pseudomonas</taxon>
    </lineage>
</organism>
<gene>
    <name evidence="2" type="ORF">ALO81_01891</name>
</gene>
<proteinExistence type="predicted"/>
<name>A0A0P9M757_PSECA</name>
<dbReference type="RefSeq" id="WP_055001958.1">
    <property type="nucleotide sequence ID" value="NZ_FNKU01000001.1"/>
</dbReference>
<evidence type="ECO:0000313" key="3">
    <source>
        <dbReference type="Proteomes" id="UP000050564"/>
    </source>
</evidence>
<evidence type="ECO:0000313" key="2">
    <source>
        <dbReference type="EMBL" id="KPW63452.1"/>
    </source>
</evidence>
<dbReference type="PATRIC" id="fig|86840.3.peg.2639"/>
<dbReference type="InterPro" id="IPR006827">
    <property type="entry name" value="Lant_deHydtase_N"/>
</dbReference>
<comment type="caution">
    <text evidence="2">The sequence shown here is derived from an EMBL/GenBank/DDBJ whole genome shotgun (WGS) entry which is preliminary data.</text>
</comment>
<sequence length="815" mass="93016">MESSLYFWLRSTGFAVHHLTRLGKMAELPLLKDFETDYRSLNTLRDSLLEKSISHSSQACRKLIRKLNENLPLQVSDLPEALRDDAVDELAHWNERLGRLKQRVEVDEEYAVFLERARQALIDFVDDEDVEQAVFISNPTALTRLQELRQERHARTDSRKKQKLRLAWSYAQRFCSKNDTSSFFGPLAWGRFDRTQVEHVRITQHGPGWIRERHTFFESWVVQRLVEQLNRHCVDVQFMPLQLNPGCFLNQDTLHLPVNKRRQVSALTARVLGYIQCQSAVAPTLFGLQAELQDVSAGQLRDLIDHLVAQQIVRRGWQISPRERKPVQVLHAFLADARLSDDFRTQWHERLSGLEAIRQDYATGDLAVRIASLDKLNRLLGEAGVDISRESGAMYVGRYPVYEDCSRNIDISLGGALLDQVNADLAPLMRIHQWLIKACARQLNGFYAQVWQRLQAEDEHNPVNFLAFLGAVQPVIAHAEAGIIEELDAVLADAWQQVLSDKHDPEQVQLTHEDIERLIVELNTRLDVRTFSVFGSHFHSPDFLISSTSTDALNQGDYSIILGEVHPGVHTLSQPVAEPFGPFNKEIEQEVRQIFDGPRLVLADSPDSYQRSHIDWPLLECYQQLILPSGGGCVPADQRFAVGRARLVMSEGRLRVEDIAGQFSEDLVCVYPTPMHRLGFALAGSVVAKNDRRRIGLGKTLYKRASWWFSPEQLPCSEFSVDKLDDVLAWRAWAVEHGLPRYVFAKIDIEPKPIFIDFDNPLSLDGVSNSMKKAGHVKFSEMCPAPDQLWLEEARGHFCCEIRTTFRDNGVTRDE</sequence>